<gene>
    <name evidence="1" type="ORF">ALEPTO_LOCUS10545</name>
</gene>
<evidence type="ECO:0000313" key="2">
    <source>
        <dbReference type="Proteomes" id="UP000789508"/>
    </source>
</evidence>
<sequence length="46" mass="5271">KNTIPTVNKRKSRKYEIVLRSFRISTIWGFQIMRDAAPSGFLLSGS</sequence>
<dbReference type="Proteomes" id="UP000789508">
    <property type="component" value="Unassembled WGS sequence"/>
</dbReference>
<organism evidence="1 2">
    <name type="scientific">Ambispora leptoticha</name>
    <dbReference type="NCBI Taxonomy" id="144679"/>
    <lineage>
        <taxon>Eukaryota</taxon>
        <taxon>Fungi</taxon>
        <taxon>Fungi incertae sedis</taxon>
        <taxon>Mucoromycota</taxon>
        <taxon>Glomeromycotina</taxon>
        <taxon>Glomeromycetes</taxon>
        <taxon>Archaeosporales</taxon>
        <taxon>Ambisporaceae</taxon>
        <taxon>Ambispora</taxon>
    </lineage>
</organism>
<accession>A0A9N9EEU4</accession>
<reference evidence="1" key="1">
    <citation type="submission" date="2021-06" db="EMBL/GenBank/DDBJ databases">
        <authorList>
            <person name="Kallberg Y."/>
            <person name="Tangrot J."/>
            <person name="Rosling A."/>
        </authorList>
    </citation>
    <scope>NUCLEOTIDE SEQUENCE</scope>
    <source>
        <strain evidence="1">FL130A</strain>
    </source>
</reference>
<proteinExistence type="predicted"/>
<comment type="caution">
    <text evidence="1">The sequence shown here is derived from an EMBL/GenBank/DDBJ whole genome shotgun (WGS) entry which is preliminary data.</text>
</comment>
<keyword evidence="2" id="KW-1185">Reference proteome</keyword>
<dbReference type="EMBL" id="CAJVPS010012093">
    <property type="protein sequence ID" value="CAG8669086.1"/>
    <property type="molecule type" value="Genomic_DNA"/>
</dbReference>
<feature type="non-terminal residue" evidence="1">
    <location>
        <position position="1"/>
    </location>
</feature>
<dbReference type="AlphaFoldDB" id="A0A9N9EEU4"/>
<evidence type="ECO:0000313" key="1">
    <source>
        <dbReference type="EMBL" id="CAG8669086.1"/>
    </source>
</evidence>
<name>A0A9N9EEU4_9GLOM</name>
<protein>
    <submittedName>
        <fullName evidence="1">3625_t:CDS:1</fullName>
    </submittedName>
</protein>